<keyword evidence="7 12" id="KW-0234">DNA repair</keyword>
<keyword evidence="10 12" id="KW-0131">Cell cycle</keyword>
<keyword evidence="8 12" id="KW-0539">Nucleus</keyword>
<proteinExistence type="inferred from homology"/>
<dbReference type="InterPro" id="IPR016592">
    <property type="entry name" value="Nibrin_met"/>
</dbReference>
<dbReference type="FunFam" id="2.60.200.20:FF:000017">
    <property type="entry name" value="Nibrin"/>
    <property type="match status" value="1"/>
</dbReference>
<dbReference type="InterPro" id="IPR013908">
    <property type="entry name" value="Nibrin_C"/>
</dbReference>
<dbReference type="GO" id="GO:0051321">
    <property type="term" value="P:meiotic cell cycle"/>
    <property type="evidence" value="ECO:0007669"/>
    <property type="project" value="UniProtKB-KW"/>
</dbReference>
<dbReference type="Pfam" id="PF16508">
    <property type="entry name" value="NIBRIN_BRCT_II"/>
    <property type="match status" value="1"/>
</dbReference>
<dbReference type="InterPro" id="IPR008984">
    <property type="entry name" value="SMAD_FHA_dom_sf"/>
</dbReference>
<dbReference type="PANTHER" id="PTHR12162">
    <property type="entry name" value="NIBRIN-RELATED"/>
    <property type="match status" value="1"/>
</dbReference>
<dbReference type="FunFam" id="3.40.50.10980:FF:000001">
    <property type="entry name" value="Nibrin"/>
    <property type="match status" value="1"/>
</dbReference>
<keyword evidence="9 12" id="KW-0469">Meiosis</keyword>
<dbReference type="GO" id="GO:0030870">
    <property type="term" value="C:Mre11 complex"/>
    <property type="evidence" value="ECO:0007669"/>
    <property type="project" value="InterPro"/>
</dbReference>
<dbReference type="GO" id="GO:0000724">
    <property type="term" value="P:double-strand break repair via homologous recombination"/>
    <property type="evidence" value="ECO:0007669"/>
    <property type="project" value="TreeGrafter"/>
</dbReference>
<dbReference type="SMART" id="SM01348">
    <property type="entry name" value="Nbs1_C"/>
    <property type="match status" value="1"/>
</dbReference>
<dbReference type="GO" id="GO:0000723">
    <property type="term" value="P:telomere maintenance"/>
    <property type="evidence" value="ECO:0007669"/>
    <property type="project" value="InterPro"/>
</dbReference>
<evidence type="ECO:0000256" key="2">
    <source>
        <dbReference type="ARBA" id="ARBA00004574"/>
    </source>
</evidence>
<gene>
    <name evidence="15" type="ORF">QTO34_007858</name>
</gene>
<evidence type="ECO:0000256" key="9">
    <source>
        <dbReference type="ARBA" id="ARBA00023254"/>
    </source>
</evidence>
<feature type="compositionally biased region" description="Basic and acidic residues" evidence="13">
    <location>
        <begin position="616"/>
        <end position="637"/>
    </location>
</feature>
<evidence type="ECO:0000256" key="13">
    <source>
        <dbReference type="SAM" id="MobiDB-lite"/>
    </source>
</evidence>
<feature type="compositionally biased region" description="Basic and acidic residues" evidence="13">
    <location>
        <begin position="458"/>
        <end position="468"/>
    </location>
</feature>
<dbReference type="GO" id="GO:0003684">
    <property type="term" value="F:damaged DNA binding"/>
    <property type="evidence" value="ECO:0007669"/>
    <property type="project" value="TreeGrafter"/>
</dbReference>
<feature type="compositionally biased region" description="Basic and acidic residues" evidence="13">
    <location>
        <begin position="384"/>
        <end position="393"/>
    </location>
</feature>
<evidence type="ECO:0000256" key="4">
    <source>
        <dbReference type="ARBA" id="ARBA00022454"/>
    </source>
</evidence>
<evidence type="ECO:0000256" key="7">
    <source>
        <dbReference type="ARBA" id="ARBA00023204"/>
    </source>
</evidence>
<evidence type="ECO:0000313" key="16">
    <source>
        <dbReference type="Proteomes" id="UP001177744"/>
    </source>
</evidence>
<evidence type="ECO:0000259" key="14">
    <source>
        <dbReference type="PROSITE" id="PS50006"/>
    </source>
</evidence>
<dbReference type="Pfam" id="PF00498">
    <property type="entry name" value="FHA"/>
    <property type="match status" value="1"/>
</dbReference>
<feature type="compositionally biased region" description="Polar residues" evidence="13">
    <location>
        <begin position="527"/>
        <end position="536"/>
    </location>
</feature>
<evidence type="ECO:0000256" key="1">
    <source>
        <dbReference type="ARBA" id="ARBA00004322"/>
    </source>
</evidence>
<feature type="compositionally biased region" description="Basic and acidic residues" evidence="13">
    <location>
        <begin position="407"/>
        <end position="420"/>
    </location>
</feature>
<feature type="compositionally biased region" description="Basic and acidic residues" evidence="13">
    <location>
        <begin position="590"/>
        <end position="606"/>
    </location>
</feature>
<evidence type="ECO:0000256" key="3">
    <source>
        <dbReference type="ARBA" id="ARBA00020013"/>
    </source>
</evidence>
<dbReference type="Gene3D" id="3.40.50.10190">
    <property type="entry name" value="BRCT domain"/>
    <property type="match status" value="1"/>
</dbReference>
<dbReference type="Proteomes" id="UP001177744">
    <property type="component" value="Unassembled WGS sequence"/>
</dbReference>
<comment type="subunit">
    <text evidence="12">Component of the MRN complex.</text>
</comment>
<comment type="subcellular location">
    <subcellularLocation>
        <location evidence="2">Chromosome</location>
        <location evidence="2">Telomere</location>
    </subcellularLocation>
    <subcellularLocation>
        <location evidence="1">Nucleus</location>
        <location evidence="1">PML body</location>
    </subcellularLocation>
</comment>
<evidence type="ECO:0000256" key="8">
    <source>
        <dbReference type="ARBA" id="ARBA00023242"/>
    </source>
</evidence>
<evidence type="ECO:0000313" key="15">
    <source>
        <dbReference type="EMBL" id="KAK1332172.1"/>
    </source>
</evidence>
<dbReference type="SUPFAM" id="SSF49879">
    <property type="entry name" value="SMAD/FHA domain"/>
    <property type="match status" value="1"/>
</dbReference>
<dbReference type="GO" id="GO:0007095">
    <property type="term" value="P:mitotic G2 DNA damage checkpoint signaling"/>
    <property type="evidence" value="ECO:0007669"/>
    <property type="project" value="InterPro"/>
</dbReference>
<comment type="caution">
    <text evidence="15">The sequence shown here is derived from an EMBL/GenBank/DDBJ whole genome shotgun (WGS) entry which is preliminary data.</text>
</comment>
<feature type="compositionally biased region" description="Polar residues" evidence="13">
    <location>
        <begin position="326"/>
        <end position="345"/>
    </location>
</feature>
<protein>
    <recommendedName>
        <fullName evidence="3 12">Nibrin</fullName>
    </recommendedName>
</protein>
<dbReference type="InterPro" id="IPR001357">
    <property type="entry name" value="BRCT_dom"/>
</dbReference>
<evidence type="ECO:0000256" key="5">
    <source>
        <dbReference type="ARBA" id="ARBA00022763"/>
    </source>
</evidence>
<evidence type="ECO:0000256" key="6">
    <source>
        <dbReference type="ARBA" id="ARBA00022895"/>
    </source>
</evidence>
<dbReference type="PANTHER" id="PTHR12162:SF0">
    <property type="entry name" value="NIBRIN"/>
    <property type="match status" value="1"/>
</dbReference>
<name>A0AA40HJV0_CNENI</name>
<dbReference type="GO" id="GO:0000781">
    <property type="term" value="C:chromosome, telomeric region"/>
    <property type="evidence" value="ECO:0007669"/>
    <property type="project" value="UniProtKB-SubCell"/>
</dbReference>
<dbReference type="GO" id="GO:0016605">
    <property type="term" value="C:PML body"/>
    <property type="evidence" value="ECO:0007669"/>
    <property type="project" value="UniProtKB-SubCell"/>
</dbReference>
<dbReference type="CDD" id="cd22667">
    <property type="entry name" value="FHA_NBN"/>
    <property type="match status" value="1"/>
</dbReference>
<organism evidence="15 16">
    <name type="scientific">Cnephaeus nilssonii</name>
    <name type="common">Northern bat</name>
    <name type="synonym">Eptesicus nilssonii</name>
    <dbReference type="NCBI Taxonomy" id="3371016"/>
    <lineage>
        <taxon>Eukaryota</taxon>
        <taxon>Metazoa</taxon>
        <taxon>Chordata</taxon>
        <taxon>Craniata</taxon>
        <taxon>Vertebrata</taxon>
        <taxon>Euteleostomi</taxon>
        <taxon>Mammalia</taxon>
        <taxon>Eutheria</taxon>
        <taxon>Laurasiatheria</taxon>
        <taxon>Chiroptera</taxon>
        <taxon>Yangochiroptera</taxon>
        <taxon>Vespertilionidae</taxon>
        <taxon>Cnephaeus</taxon>
    </lineage>
</organism>
<dbReference type="PIRSF" id="PIRSF011869">
    <property type="entry name" value="Nibrin_animal"/>
    <property type="match status" value="1"/>
</dbReference>
<evidence type="ECO:0000256" key="10">
    <source>
        <dbReference type="ARBA" id="ARBA00023306"/>
    </source>
</evidence>
<feature type="region of interest" description="Disordered" evidence="13">
    <location>
        <begin position="565"/>
        <end position="647"/>
    </location>
</feature>
<feature type="region of interest" description="Disordered" evidence="13">
    <location>
        <begin position="323"/>
        <end position="346"/>
    </location>
</feature>
<dbReference type="Pfam" id="PF16770">
    <property type="entry name" value="RTT107_BRCT_5"/>
    <property type="match status" value="1"/>
</dbReference>
<dbReference type="AlphaFoldDB" id="A0AA40HJV0"/>
<dbReference type="CDD" id="cd17741">
    <property type="entry name" value="BRCT_nibrin"/>
    <property type="match status" value="1"/>
</dbReference>
<dbReference type="PROSITE" id="PS50006">
    <property type="entry name" value="FHA_DOMAIN"/>
    <property type="match status" value="1"/>
</dbReference>
<dbReference type="InterPro" id="IPR032429">
    <property type="entry name" value="Nibrin_BRCT2"/>
</dbReference>
<dbReference type="Pfam" id="PF08599">
    <property type="entry name" value="Nbs1_C"/>
    <property type="match status" value="1"/>
</dbReference>
<accession>A0AA40HJV0</accession>
<evidence type="ECO:0000256" key="12">
    <source>
        <dbReference type="PIRNR" id="PIRNR011869"/>
    </source>
</evidence>
<evidence type="ECO:0000256" key="11">
    <source>
        <dbReference type="ARBA" id="ARBA00044757"/>
    </source>
</evidence>
<comment type="similarity">
    <text evidence="11">Belongs to the Nibrin family.</text>
</comment>
<feature type="region of interest" description="Disordered" evidence="13">
    <location>
        <begin position="384"/>
        <end position="479"/>
    </location>
</feature>
<feature type="region of interest" description="Disordered" evidence="13">
    <location>
        <begin position="496"/>
        <end position="545"/>
    </location>
</feature>
<dbReference type="InterPro" id="IPR036420">
    <property type="entry name" value="BRCT_dom_sf"/>
</dbReference>
<keyword evidence="5 12" id="KW-0227">DNA damage</keyword>
<keyword evidence="6 12" id="KW-0779">Telomere</keyword>
<dbReference type="Gene3D" id="2.60.200.20">
    <property type="match status" value="1"/>
</dbReference>
<dbReference type="InterPro" id="IPR000253">
    <property type="entry name" value="FHA_dom"/>
</dbReference>
<comment type="function">
    <text evidence="12">Component of the MRN complex, which plays a central role in double-strand break (DSB) repair, DNA recombination, maintenance of telomere integrity and meiosis. The MRN complex is involved in the repair of DNA double-strand breaks (DSBs) via homologous recombination (HR), an error-free mechanism which primarily occurs during S and G2 phases. The complex (1) mediates the end resection of damaged DNA, which generates proper single-stranded DNA, a key initial steps in HR, and is (2) required for the recruitment of other repair factors and efficient activation of ATM and ATR upon DNA damage. The MRN complex possesses single-strand endonuclease activity and double-strand-specific 3'-5' exonuclease activity, which are provided by MRE11, to initiate end resection, which is required for single-strand invasion and recombination. Within the MRN complex, nbn acts as a protein-protein adapter, which specifically recognizes and binds phosphorylated proteins, promoting their recruitment to DNA damage sites. Recruits mre11 and rad50 components of the MRN complex to DSBs in response to DNA damage. Promotes the recruitment of PI3/PI4-kinase family members atm, atr, and probably DNA-PKcs to the DNA damage sites, activating their functions. Mediates the recruitment of phosphorylated rbbp8/CtIP to DSBs, leading to cooperation between the MRN complex and rbbp8/CtIP to initiate end resection.</text>
</comment>
<sequence length="729" mass="80436">MWKLLPHAGSAREPHRLLTGVEYVVGRKSCGVLLENDQSISRSHAVLAARFPGTGLSQPHEIPVLTIKDNSKYGTFVNEEKMQNGLSQTLQPGDRITFGVFESKFRVEYEPLVACSSCLDESGKNALNQAILKLGGLTVNNWTEECTHLVMMSVKVTIKTICALICGRPIVKPEYFTEFLKAVQSKKQLPQIESFYPPIDEPAIGSKNIDLSGRQERKQIFKGKTFVFLNAKQHKKLSSAVVFGGGDARLIAEENEEEESFFSAPGTCVVDVVMTNSQPLISDSQKKWIHSVMAMLQRQGLRPIPEAEIGLAVIFMTTENYCDPQGQPSTGSRTATPGPSLSQGVSVKEELMPSAPGNTVACVADTASEQADTCMDLSERPEEIEVSRMERKFRMPSPGDIPCEGTPQKELRPHFCGTERSRRRSPTIRLSPVRPPGVNRGGGGASQQLQTGSIRNHFQPDPRKRERDEENPETSSFKSARMEMACSLLEPSQPATPSLWARCGPPAPQGGPGGEEPGGFFTHTESKSTWKTSASKPLSAEKLRPEKRKMDDLAIENEVLEELLKDTKPELDMEVPVPEQEGAVHSRKVPRLDTETKGSPDDRAVPESHTLPQENEIGKKCETKKESLPSTKEEPSNNDRPQSIDEMPLRKVLLTEFRSLVVSGFASRNAPSVKGDPGPLKNFKKFRKVAFSGAGKLPQIIGGSDLIAHHARKNTELEEWLRQEMEIQS</sequence>
<dbReference type="FunFam" id="3.40.50.10190:FF:000024">
    <property type="entry name" value="Nibrin"/>
    <property type="match status" value="1"/>
</dbReference>
<feature type="domain" description="FHA" evidence="14">
    <location>
        <begin position="23"/>
        <end position="82"/>
    </location>
</feature>
<dbReference type="InterPro" id="IPR040227">
    <property type="entry name" value="Nibrin-rel"/>
</dbReference>
<dbReference type="Gene3D" id="3.40.50.10980">
    <property type="entry name" value="Nibrin, BRCT2 domain"/>
    <property type="match status" value="1"/>
</dbReference>
<dbReference type="EMBL" id="JAULJE010000019">
    <property type="protein sequence ID" value="KAK1332172.1"/>
    <property type="molecule type" value="Genomic_DNA"/>
</dbReference>
<dbReference type="InterPro" id="IPR043014">
    <property type="entry name" value="Nibrin_BRCT2_sf"/>
</dbReference>
<dbReference type="SUPFAM" id="SSF52113">
    <property type="entry name" value="BRCT domain"/>
    <property type="match status" value="1"/>
</dbReference>
<feature type="compositionally biased region" description="Polar residues" evidence="13">
    <location>
        <begin position="446"/>
        <end position="456"/>
    </location>
</feature>
<keyword evidence="16" id="KW-1185">Reference proteome</keyword>
<keyword evidence="4" id="KW-0158">Chromosome</keyword>
<reference evidence="15" key="1">
    <citation type="submission" date="2023-06" db="EMBL/GenBank/DDBJ databases">
        <title>Reference genome for the Northern bat (Eptesicus nilssonii), a most northern bat species.</title>
        <authorList>
            <person name="Laine V.N."/>
            <person name="Pulliainen A.T."/>
            <person name="Lilley T.M."/>
        </authorList>
    </citation>
    <scope>NUCLEOTIDE SEQUENCE</scope>
    <source>
        <strain evidence="15">BLF_Eptnil</strain>
        <tissue evidence="15">Kidney</tissue>
    </source>
</reference>